<keyword evidence="4" id="KW-0408">Iron</keyword>
<dbReference type="SFLD" id="SFLDS00029">
    <property type="entry name" value="Radical_SAM"/>
    <property type="match status" value="1"/>
</dbReference>
<evidence type="ECO:0000256" key="4">
    <source>
        <dbReference type="ARBA" id="ARBA00023004"/>
    </source>
</evidence>
<dbReference type="InterPro" id="IPR006638">
    <property type="entry name" value="Elp3/MiaA/NifB-like_rSAM"/>
</dbReference>
<dbReference type="CDD" id="cd01335">
    <property type="entry name" value="Radical_SAM"/>
    <property type="match status" value="1"/>
</dbReference>
<keyword evidence="5" id="KW-0411">Iron-sulfur</keyword>
<comment type="cofactor">
    <cofactor evidence="1">
        <name>[4Fe-4S] cluster</name>
        <dbReference type="ChEBI" id="CHEBI:49883"/>
    </cofactor>
</comment>
<dbReference type="PROSITE" id="PS51918">
    <property type="entry name" value="RADICAL_SAM"/>
    <property type="match status" value="1"/>
</dbReference>
<dbReference type="Gene3D" id="3.40.50.280">
    <property type="entry name" value="Cobalamin-binding domain"/>
    <property type="match status" value="1"/>
</dbReference>
<evidence type="ECO:0000256" key="1">
    <source>
        <dbReference type="ARBA" id="ARBA00001966"/>
    </source>
</evidence>
<dbReference type="AlphaFoldDB" id="A0A4R1BCV3"/>
<dbReference type="SMART" id="SM00729">
    <property type="entry name" value="Elp3"/>
    <property type="match status" value="1"/>
</dbReference>
<dbReference type="Proteomes" id="UP000295443">
    <property type="component" value="Unassembled WGS sequence"/>
</dbReference>
<dbReference type="GO" id="GO:0046872">
    <property type="term" value="F:metal ion binding"/>
    <property type="evidence" value="ECO:0007669"/>
    <property type="project" value="UniProtKB-KW"/>
</dbReference>
<keyword evidence="2" id="KW-0949">S-adenosyl-L-methionine</keyword>
<dbReference type="EMBL" id="SJZB01000032">
    <property type="protein sequence ID" value="TCJ14895.1"/>
    <property type="molecule type" value="Genomic_DNA"/>
</dbReference>
<evidence type="ECO:0000313" key="8">
    <source>
        <dbReference type="EMBL" id="TCJ14895.1"/>
    </source>
</evidence>
<dbReference type="InterPro" id="IPR058240">
    <property type="entry name" value="rSAM_sf"/>
</dbReference>
<dbReference type="SFLD" id="SFLDG01082">
    <property type="entry name" value="B12-binding_domain_containing"/>
    <property type="match status" value="1"/>
</dbReference>
<dbReference type="GO" id="GO:0003824">
    <property type="term" value="F:catalytic activity"/>
    <property type="evidence" value="ECO:0007669"/>
    <property type="project" value="InterPro"/>
</dbReference>
<evidence type="ECO:0000259" key="7">
    <source>
        <dbReference type="PROSITE" id="PS51918"/>
    </source>
</evidence>
<dbReference type="Pfam" id="PF04055">
    <property type="entry name" value="Radical_SAM"/>
    <property type="match status" value="1"/>
</dbReference>
<evidence type="ECO:0000256" key="2">
    <source>
        <dbReference type="ARBA" id="ARBA00022691"/>
    </source>
</evidence>
<protein>
    <submittedName>
        <fullName evidence="8">Radical SAM protein</fullName>
    </submittedName>
</protein>
<feature type="domain" description="B12-binding" evidence="6">
    <location>
        <begin position="19"/>
        <end position="165"/>
    </location>
</feature>
<dbReference type="OrthoDB" id="9801424at2"/>
<evidence type="ECO:0000256" key="3">
    <source>
        <dbReference type="ARBA" id="ARBA00022723"/>
    </source>
</evidence>
<accession>A0A4R1BCV3</accession>
<dbReference type="InterPro" id="IPR006158">
    <property type="entry name" value="Cobalamin-bd"/>
</dbReference>
<proteinExistence type="predicted"/>
<keyword evidence="9" id="KW-1185">Reference proteome</keyword>
<dbReference type="InterPro" id="IPR051198">
    <property type="entry name" value="BchE-like"/>
</dbReference>
<dbReference type="InterPro" id="IPR023404">
    <property type="entry name" value="rSAM_horseshoe"/>
</dbReference>
<name>A0A4R1BCV3_9PROT</name>
<dbReference type="InterPro" id="IPR007197">
    <property type="entry name" value="rSAM"/>
</dbReference>
<reference evidence="8 9" key="1">
    <citation type="submission" date="2019-03" db="EMBL/GenBank/DDBJ databases">
        <title>Genome sequence of Thiobacillaceae bacterium LSR1, a sulfur-oxidizing bacterium isolated from freshwater sediment.</title>
        <authorList>
            <person name="Li S."/>
        </authorList>
    </citation>
    <scope>NUCLEOTIDE SEQUENCE [LARGE SCALE GENOMIC DNA]</scope>
    <source>
        <strain evidence="8 9">LSR1</strain>
    </source>
</reference>
<evidence type="ECO:0000256" key="5">
    <source>
        <dbReference type="ARBA" id="ARBA00023014"/>
    </source>
</evidence>
<dbReference type="SUPFAM" id="SSF102114">
    <property type="entry name" value="Radical SAM enzymes"/>
    <property type="match status" value="1"/>
</dbReference>
<keyword evidence="3" id="KW-0479">Metal-binding</keyword>
<organism evidence="8 9">
    <name type="scientific">Parasulfuritortus cantonensis</name>
    <dbReference type="NCBI Taxonomy" id="2528202"/>
    <lineage>
        <taxon>Bacteria</taxon>
        <taxon>Pseudomonadati</taxon>
        <taxon>Pseudomonadota</taxon>
        <taxon>Betaproteobacteria</taxon>
        <taxon>Nitrosomonadales</taxon>
        <taxon>Thiobacillaceae</taxon>
        <taxon>Parasulfuritortus</taxon>
    </lineage>
</organism>
<dbReference type="PROSITE" id="PS51332">
    <property type="entry name" value="B12_BINDING"/>
    <property type="match status" value="1"/>
</dbReference>
<gene>
    <name evidence="8" type="ORF">EZJ19_08380</name>
</gene>
<dbReference type="PANTHER" id="PTHR43409:SF16">
    <property type="entry name" value="SLR0320 PROTEIN"/>
    <property type="match status" value="1"/>
</dbReference>
<comment type="caution">
    <text evidence="8">The sequence shown here is derived from an EMBL/GenBank/DDBJ whole genome shotgun (WGS) entry which is preliminary data.</text>
</comment>
<dbReference type="PANTHER" id="PTHR43409">
    <property type="entry name" value="ANAEROBIC MAGNESIUM-PROTOPORPHYRIN IX MONOMETHYL ESTER CYCLASE-RELATED"/>
    <property type="match status" value="1"/>
</dbReference>
<feature type="domain" description="Radical SAM core" evidence="7">
    <location>
        <begin position="196"/>
        <end position="431"/>
    </location>
</feature>
<dbReference type="GO" id="GO:0005829">
    <property type="term" value="C:cytosol"/>
    <property type="evidence" value="ECO:0007669"/>
    <property type="project" value="TreeGrafter"/>
</dbReference>
<evidence type="ECO:0000259" key="6">
    <source>
        <dbReference type="PROSITE" id="PS51332"/>
    </source>
</evidence>
<dbReference type="Gene3D" id="3.80.30.20">
    <property type="entry name" value="tm_1862 like domain"/>
    <property type="match status" value="1"/>
</dbReference>
<sequence>MQRVPATSQITWRKAEMRRRLVIIALPWMRKHDDLAPLGHASLVAALRLCTNVDVRQVINPVNHDGFSLDGLVAGVLAELEGIPQEHVDIGIGAYVWNDEYVKYLLRSLRSHGFQGRIIMGGPQVSYAGAGIDHIYPEADVFVRGHAELALCALVQARGRPRIKGIHYSGEDDLCEQAETDMVRLPSPWLNGTIQLGKQSSVHWETQRGCNFHCSFCQHRQPNAHTIVSRMSNSRVEDEIDLFCDVGVKRISVLDPIFNSDPVRAPHILQQFAQRGFQGELSLQCRLEMVDDRFLEAAKTLNVSLEFGLQSIHKREYLAVGRPNNMRKVEQTLQKVRRANIRHEVSLIYGLPEQTLESFESSVDWCLRQRIPVIKAFPLLLLRGTELEAKRDDWSFMTMEGRVPIVVSARSFSRMEWQEMERIASALAQTEGNHPDCLRALMSLSGRADYPSNVSQLRALGKA</sequence>
<dbReference type="GO" id="GO:0031419">
    <property type="term" value="F:cobalamin binding"/>
    <property type="evidence" value="ECO:0007669"/>
    <property type="project" value="InterPro"/>
</dbReference>
<evidence type="ECO:0000313" key="9">
    <source>
        <dbReference type="Proteomes" id="UP000295443"/>
    </source>
</evidence>
<dbReference type="GO" id="GO:0051536">
    <property type="term" value="F:iron-sulfur cluster binding"/>
    <property type="evidence" value="ECO:0007669"/>
    <property type="project" value="UniProtKB-KW"/>
</dbReference>